<evidence type="ECO:0000313" key="3">
    <source>
        <dbReference type="Proteomes" id="UP000093053"/>
    </source>
</evidence>
<dbReference type="EMBL" id="CP016793">
    <property type="protein sequence ID" value="ANZ35470.1"/>
    <property type="molecule type" value="Genomic_DNA"/>
</dbReference>
<dbReference type="Pfam" id="PF00144">
    <property type="entry name" value="Beta-lactamase"/>
    <property type="match status" value="1"/>
</dbReference>
<gene>
    <name evidence="2" type="ORF">BBK82_04620</name>
</gene>
<proteinExistence type="predicted"/>
<dbReference type="AlphaFoldDB" id="A0A1B2HCM0"/>
<dbReference type="STRING" id="1586287.BBK82_04620"/>
<dbReference type="InterPro" id="IPR012338">
    <property type="entry name" value="Beta-lactam/transpept-like"/>
</dbReference>
<evidence type="ECO:0000313" key="2">
    <source>
        <dbReference type="EMBL" id="ANZ35470.1"/>
    </source>
</evidence>
<evidence type="ECO:0000259" key="1">
    <source>
        <dbReference type="Pfam" id="PF00144"/>
    </source>
</evidence>
<keyword evidence="3" id="KW-1185">Reference proteome</keyword>
<sequence>MNNNAEWLARQLPELVEEHGVVGAQVAVLADGKVFDAAAGVLNTTTGAPVTSESLFQIGSITKVWTATLVLQLVHEGLLDLDRPVRAVLPDFRLADEGVAEVVTPRQLLCHTGGFEGDQWFDTGVGDDCVAKWVARLADARQLHAPGERYSYCNAGYVTLGRIVEVSRGKPFHVVLRERLVEPLGLDHVAVHLDEYPQHVVAEGHMPIDGTQTPVDRPMPSSDAPAGSAFAMNARALASFARMHLETTTYDEMRVQQVETPDMGNGGGGWGLGWALHRYRDGSTGVGHGGATIGSFAFLRVLPETGVAVAVLTNGGAAGKLSREVFTHLLGVEMLPVPVPPEIPVPVDPAIAGVYRSSAINLHVTPAPDGRVRVRYEPRNWVARASTVVAEDGIEFTGLSDHTLIAVDAPHPVLAMGDGWLHFGRLAVRTSTPGEWFDS</sequence>
<dbReference type="RefSeq" id="WP_065913882.1">
    <property type="nucleotide sequence ID" value="NZ_CP016793.1"/>
</dbReference>
<dbReference type="SUPFAM" id="SSF56601">
    <property type="entry name" value="beta-lactamase/transpeptidase-like"/>
    <property type="match status" value="1"/>
</dbReference>
<accession>A0A1B2HCM0</accession>
<feature type="domain" description="Beta-lactamase-related" evidence="1">
    <location>
        <begin position="10"/>
        <end position="317"/>
    </location>
</feature>
<dbReference type="InterPro" id="IPR050491">
    <property type="entry name" value="AmpC-like"/>
</dbReference>
<dbReference type="InterPro" id="IPR001466">
    <property type="entry name" value="Beta-lactam-related"/>
</dbReference>
<name>A0A1B2HCM0_9PSEU</name>
<reference evidence="2 3" key="1">
    <citation type="submission" date="2016-07" db="EMBL/GenBank/DDBJ databases">
        <title>Complete genome sequence of the Lentzea guizhouensis DHS C013.</title>
        <authorList>
            <person name="Cao C."/>
        </authorList>
    </citation>
    <scope>NUCLEOTIDE SEQUENCE [LARGE SCALE GENOMIC DNA]</scope>
    <source>
        <strain evidence="2 3">DHS C013</strain>
    </source>
</reference>
<protein>
    <recommendedName>
        <fullName evidence="1">Beta-lactamase-related domain-containing protein</fullName>
    </recommendedName>
</protein>
<dbReference type="Gene3D" id="3.40.710.10">
    <property type="entry name" value="DD-peptidase/beta-lactamase superfamily"/>
    <property type="match status" value="1"/>
</dbReference>
<dbReference type="Proteomes" id="UP000093053">
    <property type="component" value="Chromosome"/>
</dbReference>
<organism evidence="2 3">
    <name type="scientific">Lentzea guizhouensis</name>
    <dbReference type="NCBI Taxonomy" id="1586287"/>
    <lineage>
        <taxon>Bacteria</taxon>
        <taxon>Bacillati</taxon>
        <taxon>Actinomycetota</taxon>
        <taxon>Actinomycetes</taxon>
        <taxon>Pseudonocardiales</taxon>
        <taxon>Pseudonocardiaceae</taxon>
        <taxon>Lentzea</taxon>
    </lineage>
</organism>
<dbReference type="KEGG" id="led:BBK82_04620"/>
<dbReference type="PANTHER" id="PTHR46825">
    <property type="entry name" value="D-ALANYL-D-ALANINE-CARBOXYPEPTIDASE/ENDOPEPTIDASE AMPH"/>
    <property type="match status" value="1"/>
</dbReference>
<dbReference type="PANTHER" id="PTHR46825:SF9">
    <property type="entry name" value="BETA-LACTAMASE-RELATED DOMAIN-CONTAINING PROTEIN"/>
    <property type="match status" value="1"/>
</dbReference>
<dbReference type="OrthoDB" id="262125at2"/>